<evidence type="ECO:0000256" key="1">
    <source>
        <dbReference type="ARBA" id="ARBA00004561"/>
    </source>
</evidence>
<comment type="subcellular location">
    <subcellularLocation>
        <location evidence="1">Fimbrium</location>
    </subcellularLocation>
</comment>
<comment type="similarity">
    <text evidence="2">Belongs to the fimbrial protein family.</text>
</comment>
<comment type="caution">
    <text evidence="7">The sequence shown here is derived from an EMBL/GenBank/DDBJ whole genome shotgun (WGS) entry which is preliminary data.</text>
</comment>
<gene>
    <name evidence="7" type="ORF">F7O97_11310</name>
</gene>
<evidence type="ECO:0000256" key="4">
    <source>
        <dbReference type="ARBA" id="ARBA00023263"/>
    </source>
</evidence>
<dbReference type="Gene3D" id="2.60.40.3310">
    <property type="match status" value="1"/>
</dbReference>
<dbReference type="InterPro" id="IPR050263">
    <property type="entry name" value="Bact_Fimbrial_Adh_Pro"/>
</dbReference>
<evidence type="ECO:0000259" key="6">
    <source>
        <dbReference type="Pfam" id="PF00419"/>
    </source>
</evidence>
<accession>A0A643J132</accession>
<dbReference type="SUPFAM" id="SSF49401">
    <property type="entry name" value="Bacterial adhesins"/>
    <property type="match status" value="1"/>
</dbReference>
<reference evidence="7" key="1">
    <citation type="submission" date="2019-09" db="EMBL/GenBank/DDBJ databases">
        <title>Whole genome sequence analysis of bacterial isolates in patients.</title>
        <authorList>
            <person name="Jeong K.C."/>
        </authorList>
    </citation>
    <scope>NUCLEOTIDE SEQUENCE</scope>
    <source>
        <strain evidence="7">KCJ3K105</strain>
    </source>
</reference>
<dbReference type="InterPro" id="IPR008966">
    <property type="entry name" value="Adhesion_dom_sf"/>
</dbReference>
<dbReference type="Gene3D" id="2.60.40.1090">
    <property type="entry name" value="Fimbrial-type adhesion domain"/>
    <property type="match status" value="1"/>
</dbReference>
<dbReference type="GO" id="GO:0009289">
    <property type="term" value="C:pilus"/>
    <property type="evidence" value="ECO:0007669"/>
    <property type="project" value="UniProtKB-SubCell"/>
</dbReference>
<dbReference type="AlphaFoldDB" id="A0A643J132"/>
<keyword evidence="4" id="KW-0281">Fimbrium</keyword>
<evidence type="ECO:0000256" key="3">
    <source>
        <dbReference type="ARBA" id="ARBA00022729"/>
    </source>
</evidence>
<sequence>MPTTPNASTIAYTCCTVLCTLLAVLPQDSRAACQWVQGSSNSTLNAPATLTAPSEAPLLSPLSDWLEGNYYPLWKCSSFLNLDNVRSFYSTASSASGYQYEGLTVYKTSTPGVGYVAKGRALTSAGNTGWNGIDNSEWGLSTPSPATLGVGLMLRLIKIGPILPGTQLKKTEVAYGGSKVGSYPDLFTHISIGPIDFIVPTCQTRDVDVMLGEVYMGKFSGVGSEAGARDFAITLGNCPAGFNKITYRLDPVNEVLDANKGLIQIDKGSGSASGIAIRIQGRGSTLKFGTEQELASYNGSKGSYDIPLSASYYQTGPITPGTANASLEFKISYQ</sequence>
<dbReference type="InterPro" id="IPR036937">
    <property type="entry name" value="Adhesion_dom_fimbrial_sf"/>
</dbReference>
<dbReference type="PANTHER" id="PTHR33420:SF3">
    <property type="entry name" value="FIMBRIAL SUBUNIT ELFA"/>
    <property type="match status" value="1"/>
</dbReference>
<dbReference type="InterPro" id="IPR000259">
    <property type="entry name" value="Adhesion_dom_fimbrial"/>
</dbReference>
<keyword evidence="3 5" id="KW-0732">Signal</keyword>
<organism evidence="7">
    <name type="scientific">Pseudomonas aeruginosa</name>
    <dbReference type="NCBI Taxonomy" id="287"/>
    <lineage>
        <taxon>Bacteria</taxon>
        <taxon>Pseudomonadati</taxon>
        <taxon>Pseudomonadota</taxon>
        <taxon>Gammaproteobacteria</taxon>
        <taxon>Pseudomonadales</taxon>
        <taxon>Pseudomonadaceae</taxon>
        <taxon>Pseudomonas</taxon>
    </lineage>
</organism>
<evidence type="ECO:0000313" key="7">
    <source>
        <dbReference type="EMBL" id="KAB0765030.1"/>
    </source>
</evidence>
<feature type="signal peptide" evidence="5">
    <location>
        <begin position="1"/>
        <end position="31"/>
    </location>
</feature>
<protein>
    <submittedName>
        <fullName evidence="7">Type 1 fimbrial protein</fullName>
    </submittedName>
</protein>
<feature type="chain" id="PRO_5024946383" evidence="5">
    <location>
        <begin position="32"/>
        <end position="334"/>
    </location>
</feature>
<dbReference type="Pfam" id="PF00419">
    <property type="entry name" value="Fimbrial"/>
    <property type="match status" value="1"/>
</dbReference>
<proteinExistence type="inferred from homology"/>
<evidence type="ECO:0000256" key="2">
    <source>
        <dbReference type="ARBA" id="ARBA00006671"/>
    </source>
</evidence>
<evidence type="ECO:0000256" key="5">
    <source>
        <dbReference type="SAM" id="SignalP"/>
    </source>
</evidence>
<dbReference type="GO" id="GO:0043709">
    <property type="term" value="P:cell adhesion involved in single-species biofilm formation"/>
    <property type="evidence" value="ECO:0007669"/>
    <property type="project" value="TreeGrafter"/>
</dbReference>
<name>A0A643J132_PSEAI</name>
<feature type="domain" description="Fimbrial-type adhesion" evidence="6">
    <location>
        <begin position="200"/>
        <end position="334"/>
    </location>
</feature>
<dbReference type="EMBL" id="VZIV01000019">
    <property type="protein sequence ID" value="KAB0765030.1"/>
    <property type="molecule type" value="Genomic_DNA"/>
</dbReference>
<dbReference type="PANTHER" id="PTHR33420">
    <property type="entry name" value="FIMBRIAL SUBUNIT ELFA-RELATED"/>
    <property type="match status" value="1"/>
</dbReference>